<dbReference type="EMBL" id="AK036865">
    <property type="protein sequence ID" value="BAC29610.1"/>
    <property type="molecule type" value="mRNA"/>
</dbReference>
<dbReference type="MGI" id="MGI:5589573">
    <property type="gene designation" value="Gm30414"/>
</dbReference>
<protein>
    <submittedName>
        <fullName evidence="1">Uncharacterized protein</fullName>
    </submittedName>
</protein>
<reference evidence="1" key="8">
    <citation type="journal article" date="2005" name="Science">
        <title>Antisense Transcription in the Mammalian Transcriptome.</title>
        <authorList>
            <consortium name="RIKEN Genome Exploration Research Group and Genome Science Group (Genome Network Project Core Group) and the FANTOM Consortium"/>
        </authorList>
    </citation>
    <scope>NUCLEOTIDE SEQUENCE</scope>
    <source>
        <strain evidence="1">C57BL/6J</strain>
        <tissue evidence="1">Vagina</tissue>
    </source>
</reference>
<name>Q8CB38_MOUSE</name>
<evidence type="ECO:0000313" key="2">
    <source>
        <dbReference type="MGI" id="MGI:5589573"/>
    </source>
</evidence>
<reference evidence="1" key="3">
    <citation type="journal article" date="2000" name="Genome Res.">
        <title>RIKEN integrated sequence analysis (RISA) system--384-format sequencing pipeline with 384 multicapillary sequencer.</title>
        <authorList>
            <person name="Shibata K."/>
            <person name="Itoh M."/>
            <person name="Aizawa K."/>
            <person name="Nagaoka S."/>
            <person name="Sasaki N."/>
            <person name="Carninci P."/>
            <person name="Konno H."/>
            <person name="Akiyama J."/>
            <person name="Nishi K."/>
            <person name="Kitsunai T."/>
            <person name="Tashiro H."/>
            <person name="Itoh M."/>
            <person name="Sumi N."/>
            <person name="Ishii Y."/>
            <person name="Nakamura S."/>
            <person name="Hazama M."/>
            <person name="Nishine T."/>
            <person name="Harada A."/>
            <person name="Yamamoto R."/>
            <person name="Matsumoto H."/>
            <person name="Sakaguchi S."/>
            <person name="Ikegami T."/>
            <person name="Kashiwagi K."/>
            <person name="Fujiwake S."/>
            <person name="Inoue K."/>
            <person name="Togawa Y."/>
            <person name="Izawa M."/>
            <person name="Ohara E."/>
            <person name="Watahiki M."/>
            <person name="Yoneda Y."/>
            <person name="Ishikawa T."/>
            <person name="Ozawa K."/>
            <person name="Tanaka T."/>
            <person name="Matsuura S."/>
            <person name="Kawai J."/>
            <person name="Okazaki Y."/>
            <person name="Muramatsu M."/>
            <person name="Inoue Y."/>
            <person name="Kira A."/>
            <person name="Hayashizaki Y."/>
        </authorList>
    </citation>
    <scope>NUCLEOTIDE SEQUENCE</scope>
    <source>
        <strain evidence="1">C57BL/6J</strain>
        <tissue evidence="1">Vagina</tissue>
    </source>
</reference>
<reference evidence="1" key="5">
    <citation type="submission" date="2001-07" db="EMBL/GenBank/DDBJ databases">
        <authorList>
            <person name="Adachi J."/>
            <person name="Aizawa K."/>
            <person name="Akimura T."/>
            <person name="Arakawa T."/>
            <person name="Bono H."/>
            <person name="Carninci P."/>
            <person name="Fukuda S."/>
            <person name="Furuno M."/>
            <person name="Hanagaki T."/>
            <person name="Hara A."/>
            <person name="Hashizume W."/>
            <person name="Hayashida K."/>
            <person name="Hayatsu N."/>
            <person name="Hiramoto K."/>
            <person name="Hiraoka T."/>
            <person name="Hirozane T."/>
            <person name="Hori F."/>
            <person name="Imotani K."/>
            <person name="Ishii Y."/>
            <person name="Itoh M."/>
            <person name="Kagawa I."/>
            <person name="Kasukawa T."/>
            <person name="Katoh H."/>
            <person name="Kawai J."/>
            <person name="Kojima Y."/>
            <person name="Kondo S."/>
            <person name="Konno H."/>
            <person name="Kouda M."/>
            <person name="Koya S."/>
            <person name="Kurihara C."/>
            <person name="Matsuyama T."/>
            <person name="Miyazaki A."/>
            <person name="Murata M."/>
            <person name="Nakamura M."/>
            <person name="Nishi K."/>
            <person name="Nomura K."/>
            <person name="Numazaki R."/>
            <person name="Ohno M."/>
            <person name="Ohsato N."/>
            <person name="Okazaki Y."/>
            <person name="Saito R."/>
            <person name="Saitoh H."/>
            <person name="Sakai C."/>
            <person name="Sakai K."/>
            <person name="Sakazume N."/>
            <person name="Sano H."/>
            <person name="Sasaki D."/>
            <person name="Shibata K."/>
            <person name="Shinagawa A."/>
            <person name="Shiraki T."/>
            <person name="Sogabe Y."/>
            <person name="Tagami M."/>
            <person name="Tagawa A."/>
            <person name="Takahashi F."/>
            <person name="Takaku-Akahira S."/>
            <person name="Takeda Y."/>
            <person name="Tanaka T."/>
            <person name="Tomaru A."/>
            <person name="Toya T."/>
            <person name="Yasunishi A."/>
            <person name="Muramatsu M."/>
            <person name="Hayashizaki Y."/>
        </authorList>
    </citation>
    <scope>NUCLEOTIDE SEQUENCE</scope>
    <source>
        <strain evidence="1">C57BL/6J</strain>
        <tissue evidence="1">Vagina</tissue>
    </source>
</reference>
<proteinExistence type="evidence at transcript level"/>
<organism evidence="1">
    <name type="scientific">Mus musculus</name>
    <name type="common">Mouse</name>
    <dbReference type="NCBI Taxonomy" id="10090"/>
    <lineage>
        <taxon>Eukaryota</taxon>
        <taxon>Metazoa</taxon>
        <taxon>Chordata</taxon>
        <taxon>Craniata</taxon>
        <taxon>Vertebrata</taxon>
        <taxon>Euteleostomi</taxon>
        <taxon>Mammalia</taxon>
        <taxon>Eutheria</taxon>
        <taxon>Euarchontoglires</taxon>
        <taxon>Glires</taxon>
        <taxon>Rodentia</taxon>
        <taxon>Myomorpha</taxon>
        <taxon>Muroidea</taxon>
        <taxon>Muridae</taxon>
        <taxon>Murinae</taxon>
        <taxon>Mus</taxon>
        <taxon>Mus</taxon>
    </lineage>
</organism>
<dbReference type="AlphaFoldDB" id="Q8CB38"/>
<accession>Q8CB38</accession>
<sequence length="100" mass="10951">MTVGFSLSSEKLQAVFLVLVSHTGPCFVSCPLGSFSLFSFSCSSSTVFQWTVATETVYLSMFLTPHHTMTVKILVHKPCFKGNSLFSSDSSRAESERPTT</sequence>
<reference evidence="1" key="2">
    <citation type="journal article" date="2000" name="Genome Res.">
        <title>Normalization and subtraction of cap-trapper-selected cDNAs to prepare full-length cDNA libraries for rapid discovery of new genes.</title>
        <authorList>
            <person name="Carninci P."/>
            <person name="Shibata Y."/>
            <person name="Hayatsu N."/>
            <person name="Sugahara Y."/>
            <person name="Shibata K."/>
            <person name="Itoh M."/>
            <person name="Konno H."/>
            <person name="Okazaki Y."/>
            <person name="Muramatsu M."/>
            <person name="Hayashizaki Y."/>
        </authorList>
    </citation>
    <scope>NUCLEOTIDE SEQUENCE</scope>
    <source>
        <strain evidence="1">C57BL/6J</strain>
        <tissue evidence="1">Vagina</tissue>
    </source>
</reference>
<gene>
    <name evidence="2" type="primary">Gm30414</name>
</gene>
<reference evidence="1" key="4">
    <citation type="journal article" date="2001" name="Nature">
        <title>Functional annotation of a full-length mouse cDNA collection.</title>
        <authorList>
            <consortium name="The RIKEN Genome Exploration Research Group Phase II Team and the FANTOM Consortium"/>
        </authorList>
    </citation>
    <scope>NUCLEOTIDE SEQUENCE</scope>
    <source>
        <strain evidence="1">C57BL/6J</strain>
        <tissue evidence="1">Vagina</tissue>
    </source>
</reference>
<reference evidence="1" key="6">
    <citation type="journal article" date="2002" name="Nature">
        <title>Analysis of the mouse transcriptome based on functional annotation of 60,770 full-length cDNAs.</title>
        <authorList>
            <consortium name="The FANTOM Consortium and the RIKEN Genome Exploration Research Group Phase I and II Team"/>
        </authorList>
    </citation>
    <scope>NUCLEOTIDE SEQUENCE</scope>
    <source>
        <strain evidence="1">C57BL/6J</strain>
        <tissue evidence="1">Vagina</tissue>
    </source>
</reference>
<reference evidence="1" key="7">
    <citation type="journal article" date="2005" name="Science">
        <title>The Transcriptional Landscape of the Mammalian Genome.</title>
        <authorList>
            <consortium name="The FANTOM Consortium"/>
            <consortium name="Riken Genome Exploration Research Group and Genome Science Group (Genome Network Project Core Group)"/>
        </authorList>
    </citation>
    <scope>NUCLEOTIDE SEQUENCE</scope>
    <source>
        <strain evidence="1">C57BL/6J</strain>
        <tissue evidence="1">Vagina</tissue>
    </source>
</reference>
<evidence type="ECO:0000313" key="1">
    <source>
        <dbReference type="EMBL" id="BAC29610.1"/>
    </source>
</evidence>
<dbReference type="AGR" id="MGI:5589573"/>
<reference evidence="1" key="1">
    <citation type="journal article" date="1999" name="Methods Enzymol.">
        <title>High-efficiency full-length cDNA cloning.</title>
        <authorList>
            <person name="Carninci P."/>
            <person name="Hayashizaki Y."/>
        </authorList>
    </citation>
    <scope>NUCLEOTIDE SEQUENCE</scope>
    <source>
        <strain evidence="1">C57BL/6J</strain>
        <tissue evidence="1">Vagina</tissue>
    </source>
</reference>